<dbReference type="AlphaFoldDB" id="A0A811R9I5"/>
<protein>
    <submittedName>
        <fullName evidence="1">Uncharacterized protein</fullName>
    </submittedName>
</protein>
<accession>A0A811R9I5</accession>
<dbReference type="EMBL" id="CAJGYO010000014">
    <property type="protein sequence ID" value="CAD6266693.1"/>
    <property type="molecule type" value="Genomic_DNA"/>
</dbReference>
<comment type="caution">
    <text evidence="1">The sequence shown here is derived from an EMBL/GenBank/DDBJ whole genome shotgun (WGS) entry which is preliminary data.</text>
</comment>
<proteinExistence type="predicted"/>
<sequence length="101" mass="11221">MGRKRKNMVATRSSLRLAARPSMVLVAKQAQRKLMRELDFINNPSPAPDAAVTAYVDMYADDLPEQAVMAIRAATRLSNKNLAEALTAIAQETEEFEMELP</sequence>
<dbReference type="OrthoDB" id="695430at2759"/>
<organism evidence="1 2">
    <name type="scientific">Miscanthus lutarioriparius</name>
    <dbReference type="NCBI Taxonomy" id="422564"/>
    <lineage>
        <taxon>Eukaryota</taxon>
        <taxon>Viridiplantae</taxon>
        <taxon>Streptophyta</taxon>
        <taxon>Embryophyta</taxon>
        <taxon>Tracheophyta</taxon>
        <taxon>Spermatophyta</taxon>
        <taxon>Magnoliopsida</taxon>
        <taxon>Liliopsida</taxon>
        <taxon>Poales</taxon>
        <taxon>Poaceae</taxon>
        <taxon>PACMAD clade</taxon>
        <taxon>Panicoideae</taxon>
        <taxon>Andropogonodae</taxon>
        <taxon>Andropogoneae</taxon>
        <taxon>Saccharinae</taxon>
        <taxon>Miscanthus</taxon>
    </lineage>
</organism>
<gene>
    <name evidence="1" type="ORF">NCGR_LOCUS49998</name>
</gene>
<dbReference type="Proteomes" id="UP000604825">
    <property type="component" value="Unassembled WGS sequence"/>
</dbReference>
<keyword evidence="2" id="KW-1185">Reference proteome</keyword>
<name>A0A811R9I5_9POAL</name>
<reference evidence="1" key="1">
    <citation type="submission" date="2020-10" db="EMBL/GenBank/DDBJ databases">
        <authorList>
            <person name="Han B."/>
            <person name="Lu T."/>
            <person name="Zhao Q."/>
            <person name="Huang X."/>
            <person name="Zhao Y."/>
        </authorList>
    </citation>
    <scope>NUCLEOTIDE SEQUENCE</scope>
</reference>
<evidence type="ECO:0000313" key="1">
    <source>
        <dbReference type="EMBL" id="CAD6266693.1"/>
    </source>
</evidence>
<evidence type="ECO:0000313" key="2">
    <source>
        <dbReference type="Proteomes" id="UP000604825"/>
    </source>
</evidence>